<sequence>MSETNEALHPQGYFLSALHSELERVLPARCARSLDSWMEGGTISLEPKDMGITGMDLAWLKYTAVFSLESLPFRECRTETLLAVIASWIQENDPFRERFALPDPTYDVVPNDEHSADLDLEVQFAEPLRIVEDPDGAIRWLDKTWTVAPFEVWVADEITLSVAGSAHPVYPPNPET</sequence>
<organism evidence="1 2">
    <name type="scientific">Aeromonas schubertii</name>
    <dbReference type="NCBI Taxonomy" id="652"/>
    <lineage>
        <taxon>Bacteria</taxon>
        <taxon>Pseudomonadati</taxon>
        <taxon>Pseudomonadota</taxon>
        <taxon>Gammaproteobacteria</taxon>
        <taxon>Aeromonadales</taxon>
        <taxon>Aeromonadaceae</taxon>
        <taxon>Aeromonas</taxon>
    </lineage>
</organism>
<protein>
    <recommendedName>
        <fullName evidence="3">Phage tail protein</fullName>
    </recommendedName>
</protein>
<dbReference type="KEGG" id="asr:WL1483_3649"/>
<dbReference type="EMBL" id="CP013067">
    <property type="protein sequence ID" value="ALP43068.1"/>
    <property type="molecule type" value="Genomic_DNA"/>
</dbReference>
<name>A0A0S2SN19_9GAMM</name>
<evidence type="ECO:0008006" key="3">
    <source>
        <dbReference type="Google" id="ProtNLM"/>
    </source>
</evidence>
<accession>A0A0S2SN19</accession>
<dbReference type="AlphaFoldDB" id="A0A0S2SN19"/>
<dbReference type="Pfam" id="PF06891">
    <property type="entry name" value="P2_Phage_GpR"/>
    <property type="match status" value="1"/>
</dbReference>
<reference evidence="2" key="1">
    <citation type="submission" date="2015-10" db="EMBL/GenBank/DDBJ databases">
        <title>Complete Genome Sequence of Aeromonas schubertii strain WL1483.</title>
        <authorList>
            <person name="Liu L."/>
        </authorList>
    </citation>
    <scope>NUCLEOTIDE SEQUENCE [LARGE SCALE GENOMIC DNA]</scope>
    <source>
        <strain evidence="2">WL1483</strain>
    </source>
</reference>
<evidence type="ECO:0000313" key="2">
    <source>
        <dbReference type="Proteomes" id="UP000058114"/>
    </source>
</evidence>
<dbReference type="Proteomes" id="UP000058114">
    <property type="component" value="Chromosome"/>
</dbReference>
<dbReference type="InterPro" id="IPR009678">
    <property type="entry name" value="Phage_tail_completion_R"/>
</dbReference>
<dbReference type="PATRIC" id="fig|652.5.peg.3782"/>
<reference evidence="1 2" key="2">
    <citation type="journal article" date="2016" name="Genome Announc.">
        <title>Complete Genome Sequence of the Highly Virulent Aeromonas schubertii Strain WL1483, Isolated from Diseased Snakehead Fish (Channa argus) in China.</title>
        <authorList>
            <person name="Liu L."/>
            <person name="Li N."/>
            <person name="Zhang D."/>
            <person name="Fu X."/>
            <person name="Shi C."/>
            <person name="Lin Q."/>
            <person name="Hao G."/>
        </authorList>
    </citation>
    <scope>NUCLEOTIDE SEQUENCE [LARGE SCALE GENOMIC DNA]</scope>
    <source>
        <strain evidence="1 2">WL1483</strain>
    </source>
</reference>
<dbReference type="RefSeq" id="WP_060587433.1">
    <property type="nucleotide sequence ID" value="NZ_CP013067.1"/>
</dbReference>
<evidence type="ECO:0000313" key="1">
    <source>
        <dbReference type="EMBL" id="ALP43068.1"/>
    </source>
</evidence>
<proteinExistence type="predicted"/>
<gene>
    <name evidence="1" type="ORF">WL1483_3649</name>
</gene>